<evidence type="ECO:0000256" key="3">
    <source>
        <dbReference type="ARBA" id="ARBA00022692"/>
    </source>
</evidence>
<feature type="transmembrane region" description="Helical" evidence="6">
    <location>
        <begin position="188"/>
        <end position="213"/>
    </location>
</feature>
<protein>
    <submittedName>
        <fullName evidence="8">Copper resistance D family protein</fullName>
    </submittedName>
</protein>
<dbReference type="PANTHER" id="PTHR34820">
    <property type="entry name" value="INNER MEMBRANE PROTEIN YEBZ"/>
    <property type="match status" value="1"/>
</dbReference>
<feature type="transmembrane region" description="Helical" evidence="6">
    <location>
        <begin position="50"/>
        <end position="70"/>
    </location>
</feature>
<dbReference type="Pfam" id="PF05425">
    <property type="entry name" value="CopD"/>
    <property type="match status" value="1"/>
</dbReference>
<evidence type="ECO:0000259" key="7">
    <source>
        <dbReference type="Pfam" id="PF05425"/>
    </source>
</evidence>
<evidence type="ECO:0000313" key="9">
    <source>
        <dbReference type="Proteomes" id="UP001597058"/>
    </source>
</evidence>
<evidence type="ECO:0000256" key="6">
    <source>
        <dbReference type="SAM" id="Phobius"/>
    </source>
</evidence>
<keyword evidence="2" id="KW-1003">Cell membrane</keyword>
<evidence type="ECO:0000256" key="4">
    <source>
        <dbReference type="ARBA" id="ARBA00022989"/>
    </source>
</evidence>
<dbReference type="InterPro" id="IPR032694">
    <property type="entry name" value="CopC/D"/>
</dbReference>
<dbReference type="Proteomes" id="UP001597058">
    <property type="component" value="Unassembled WGS sequence"/>
</dbReference>
<dbReference type="EMBL" id="JBHTMM010000237">
    <property type="protein sequence ID" value="MFD1313675.1"/>
    <property type="molecule type" value="Genomic_DNA"/>
</dbReference>
<feature type="transmembrane region" description="Helical" evidence="6">
    <location>
        <begin position="82"/>
        <end position="104"/>
    </location>
</feature>
<proteinExistence type="predicted"/>
<evidence type="ECO:0000256" key="2">
    <source>
        <dbReference type="ARBA" id="ARBA00022475"/>
    </source>
</evidence>
<feature type="transmembrane region" description="Helical" evidence="6">
    <location>
        <begin position="334"/>
        <end position="353"/>
    </location>
</feature>
<gene>
    <name evidence="8" type="ORF">ACFQ5X_49380</name>
</gene>
<feature type="transmembrane region" description="Helical" evidence="6">
    <location>
        <begin position="124"/>
        <end position="145"/>
    </location>
</feature>
<dbReference type="PANTHER" id="PTHR34820:SF4">
    <property type="entry name" value="INNER MEMBRANE PROTEIN YEBZ"/>
    <property type="match status" value="1"/>
</dbReference>
<feature type="transmembrane region" description="Helical" evidence="6">
    <location>
        <begin position="233"/>
        <end position="250"/>
    </location>
</feature>
<name>A0ABW3XYA7_9ACTN</name>
<comment type="caution">
    <text evidence="8">The sequence shown here is derived from an EMBL/GenBank/DDBJ whole genome shotgun (WGS) entry which is preliminary data.</text>
</comment>
<sequence>MSWRVVSADSHAVSGAFTSSVGKPSATRATTAAEPAVDPTVNALYGIGRYVAYGGLALLIGVVVFVLACWRSATAVWLVRRPFAIGWWALLGSTIALVLLRGPYDSGDGPAGVLDLGALRQAVGTRPGIALLARLVLLLMVAVLVRRRLPEPKPTPRVVAASGVLALGLAATWVAAEHAAAGIQVPVAMASTALHLLAMAVWLGGLTALLVTLYRTPAEDPLPPAAVARFSRIALASVAVLAVTGVYQSWRGLGSWQAFTTPYGRILAFKIWAVLLMLFAASYSRRWTAQLLSAPEDERVLIAAGHGGFPPPAEGSDTAGLTSQAPLRGLRRSVLAEVVIGVAVLVLTTLLTGTQTGRAAAETAATATRVPGQPDISLTLIPYDTGANTLVGRGKVQVNLSPGRTGRNVVEALVYGADDSPVTIPELRLTFTDTTRHIGPLDAGLVDERGYWGSDSLNLPVAGTWTMKATVRVSDTDQVTVEKTVTIRQ</sequence>
<keyword evidence="3 6" id="KW-0812">Transmembrane</keyword>
<evidence type="ECO:0000256" key="5">
    <source>
        <dbReference type="ARBA" id="ARBA00023136"/>
    </source>
</evidence>
<comment type="subcellular location">
    <subcellularLocation>
        <location evidence="1">Cell membrane</location>
        <topology evidence="1">Multi-pass membrane protein</topology>
    </subcellularLocation>
</comment>
<organism evidence="8 9">
    <name type="scientific">Streptomyces kaempferi</name>
    <dbReference type="NCBI Taxonomy" id="333725"/>
    <lineage>
        <taxon>Bacteria</taxon>
        <taxon>Bacillati</taxon>
        <taxon>Actinomycetota</taxon>
        <taxon>Actinomycetes</taxon>
        <taxon>Kitasatosporales</taxon>
        <taxon>Streptomycetaceae</taxon>
        <taxon>Streptomyces</taxon>
    </lineage>
</organism>
<dbReference type="RefSeq" id="WP_381331338.1">
    <property type="nucleotide sequence ID" value="NZ_JBHTMM010000237.1"/>
</dbReference>
<dbReference type="InterPro" id="IPR008457">
    <property type="entry name" value="Cu-R_CopD_dom"/>
</dbReference>
<feature type="domain" description="Copper resistance protein D" evidence="7">
    <location>
        <begin position="225"/>
        <end position="351"/>
    </location>
</feature>
<evidence type="ECO:0000256" key="1">
    <source>
        <dbReference type="ARBA" id="ARBA00004651"/>
    </source>
</evidence>
<keyword evidence="9" id="KW-1185">Reference proteome</keyword>
<accession>A0ABW3XYA7</accession>
<feature type="transmembrane region" description="Helical" evidence="6">
    <location>
        <begin position="157"/>
        <end position="176"/>
    </location>
</feature>
<evidence type="ECO:0000313" key="8">
    <source>
        <dbReference type="EMBL" id="MFD1313675.1"/>
    </source>
</evidence>
<feature type="transmembrane region" description="Helical" evidence="6">
    <location>
        <begin position="262"/>
        <end position="283"/>
    </location>
</feature>
<reference evidence="9" key="1">
    <citation type="journal article" date="2019" name="Int. J. Syst. Evol. Microbiol.">
        <title>The Global Catalogue of Microorganisms (GCM) 10K type strain sequencing project: providing services to taxonomists for standard genome sequencing and annotation.</title>
        <authorList>
            <consortium name="The Broad Institute Genomics Platform"/>
            <consortium name="The Broad Institute Genome Sequencing Center for Infectious Disease"/>
            <person name="Wu L."/>
            <person name="Ma J."/>
        </authorList>
    </citation>
    <scope>NUCLEOTIDE SEQUENCE [LARGE SCALE GENOMIC DNA]</scope>
    <source>
        <strain evidence="9">CGMCC 4.7020</strain>
    </source>
</reference>
<keyword evidence="5 6" id="KW-0472">Membrane</keyword>
<keyword evidence="4 6" id="KW-1133">Transmembrane helix</keyword>